<gene>
    <name evidence="2" type="ORF">NDI37_12785</name>
</gene>
<organism evidence="2 3">
    <name type="scientific">Funiculus sociatus GB2-A5</name>
    <dbReference type="NCBI Taxonomy" id="2933946"/>
    <lineage>
        <taxon>Bacteria</taxon>
        <taxon>Bacillati</taxon>
        <taxon>Cyanobacteriota</taxon>
        <taxon>Cyanophyceae</taxon>
        <taxon>Coleofasciculales</taxon>
        <taxon>Coleofasciculaceae</taxon>
        <taxon>Funiculus</taxon>
    </lineage>
</organism>
<evidence type="ECO:0000313" key="3">
    <source>
        <dbReference type="Proteomes" id="UP001442494"/>
    </source>
</evidence>
<name>A0ABV0JPN6_9CYAN</name>
<dbReference type="Proteomes" id="UP001442494">
    <property type="component" value="Unassembled WGS sequence"/>
</dbReference>
<keyword evidence="3" id="KW-1185">Reference proteome</keyword>
<dbReference type="EMBL" id="JAMPKK010000024">
    <property type="protein sequence ID" value="MEP0865343.1"/>
    <property type="molecule type" value="Genomic_DNA"/>
</dbReference>
<proteinExistence type="predicted"/>
<comment type="caution">
    <text evidence="2">The sequence shown here is derived from an EMBL/GenBank/DDBJ whole genome shotgun (WGS) entry which is preliminary data.</text>
</comment>
<sequence length="74" mass="8817">MSEQPSLGRYIRQATAIAYAEASSQVEKLKIRLHPLRRQVYARWQRQDMREITESVQKRSQRFSDAPHAIEDRF</sequence>
<evidence type="ECO:0000256" key="1">
    <source>
        <dbReference type="SAM" id="MobiDB-lite"/>
    </source>
</evidence>
<feature type="region of interest" description="Disordered" evidence="1">
    <location>
        <begin position="54"/>
        <end position="74"/>
    </location>
</feature>
<reference evidence="2 3" key="1">
    <citation type="submission" date="2022-04" db="EMBL/GenBank/DDBJ databases">
        <title>Positive selection, recombination, and allopatry shape intraspecific diversity of widespread and dominant cyanobacteria.</title>
        <authorList>
            <person name="Wei J."/>
            <person name="Shu W."/>
            <person name="Hu C."/>
        </authorList>
    </citation>
    <scope>NUCLEOTIDE SEQUENCE [LARGE SCALE GENOMIC DNA]</scope>
    <source>
        <strain evidence="2 3">GB2-A5</strain>
    </source>
</reference>
<protein>
    <submittedName>
        <fullName evidence="2">Uncharacterized protein</fullName>
    </submittedName>
</protein>
<accession>A0ABV0JPN6</accession>
<evidence type="ECO:0000313" key="2">
    <source>
        <dbReference type="EMBL" id="MEP0865343.1"/>
    </source>
</evidence>
<dbReference type="RefSeq" id="WP_190419875.1">
    <property type="nucleotide sequence ID" value="NZ_JAMPKK010000024.1"/>
</dbReference>